<evidence type="ECO:0000256" key="4">
    <source>
        <dbReference type="ARBA" id="ARBA00023163"/>
    </source>
</evidence>
<evidence type="ECO:0000256" key="5">
    <source>
        <dbReference type="SAM" id="MobiDB-lite"/>
    </source>
</evidence>
<dbReference type="PANTHER" id="PTHR30204">
    <property type="entry name" value="REDOX-CYCLING DRUG-SENSING TRANSCRIPTIONAL ACTIVATOR SOXR"/>
    <property type="match status" value="1"/>
</dbReference>
<dbReference type="OrthoDB" id="9802944at2"/>
<dbReference type="GO" id="GO:0003700">
    <property type="term" value="F:DNA-binding transcription factor activity"/>
    <property type="evidence" value="ECO:0007669"/>
    <property type="project" value="InterPro"/>
</dbReference>
<keyword evidence="4" id="KW-0804">Transcription</keyword>
<evidence type="ECO:0000313" key="7">
    <source>
        <dbReference type="EMBL" id="KAE8129789.1"/>
    </source>
</evidence>
<name>A0A5N6S8J7_9BIFI</name>
<dbReference type="PANTHER" id="PTHR30204:SF69">
    <property type="entry name" value="MERR-FAMILY TRANSCRIPTIONAL REGULATOR"/>
    <property type="match status" value="1"/>
</dbReference>
<dbReference type="InterPro" id="IPR047057">
    <property type="entry name" value="MerR_fam"/>
</dbReference>
<dbReference type="AlphaFoldDB" id="A0A5N6S8J7"/>
<feature type="domain" description="HTH merR-type" evidence="6">
    <location>
        <begin position="52"/>
        <end position="122"/>
    </location>
</feature>
<protein>
    <submittedName>
        <fullName evidence="7">MerR family transcriptional regulator</fullName>
    </submittedName>
</protein>
<dbReference type="Proteomes" id="UP000325415">
    <property type="component" value="Unassembled WGS sequence"/>
</dbReference>
<evidence type="ECO:0000313" key="8">
    <source>
        <dbReference type="Proteomes" id="UP000325415"/>
    </source>
</evidence>
<accession>A0A5N6S8J7</accession>
<gene>
    <name evidence="7" type="ORF">DDE84_02020</name>
</gene>
<evidence type="ECO:0000259" key="6">
    <source>
        <dbReference type="PROSITE" id="PS50937"/>
    </source>
</evidence>
<feature type="region of interest" description="Disordered" evidence="5">
    <location>
        <begin position="1"/>
        <end position="22"/>
    </location>
</feature>
<dbReference type="SUPFAM" id="SSF46955">
    <property type="entry name" value="Putative DNA-binding domain"/>
    <property type="match status" value="1"/>
</dbReference>
<proteinExistence type="predicted"/>
<dbReference type="GO" id="GO:0003677">
    <property type="term" value="F:DNA binding"/>
    <property type="evidence" value="ECO:0007669"/>
    <property type="project" value="UniProtKB-KW"/>
</dbReference>
<dbReference type="PROSITE" id="PS50937">
    <property type="entry name" value="HTH_MERR_2"/>
    <property type="match status" value="1"/>
</dbReference>
<keyword evidence="1" id="KW-0678">Repressor</keyword>
<dbReference type="CDD" id="cd01109">
    <property type="entry name" value="HTH_YyaN"/>
    <property type="match status" value="1"/>
</dbReference>
<comment type="caution">
    <text evidence="7">The sequence shown here is derived from an EMBL/GenBank/DDBJ whole genome shotgun (WGS) entry which is preliminary data.</text>
</comment>
<evidence type="ECO:0000256" key="3">
    <source>
        <dbReference type="ARBA" id="ARBA00023125"/>
    </source>
</evidence>
<dbReference type="InterPro" id="IPR009061">
    <property type="entry name" value="DNA-bd_dom_put_sf"/>
</dbReference>
<keyword evidence="3" id="KW-0238">DNA-binding</keyword>
<organism evidence="7 8">
    <name type="scientific">Bifidobacterium tibiigranuli</name>
    <dbReference type="NCBI Taxonomy" id="2172043"/>
    <lineage>
        <taxon>Bacteria</taxon>
        <taxon>Bacillati</taxon>
        <taxon>Actinomycetota</taxon>
        <taxon>Actinomycetes</taxon>
        <taxon>Bifidobacteriales</taxon>
        <taxon>Bifidobacteriaceae</taxon>
        <taxon>Bifidobacterium</taxon>
    </lineage>
</organism>
<dbReference type="EMBL" id="QDAG01000002">
    <property type="protein sequence ID" value="KAE8129789.1"/>
    <property type="molecule type" value="Genomic_DNA"/>
</dbReference>
<dbReference type="InterPro" id="IPR000551">
    <property type="entry name" value="MerR-type_HTH_dom"/>
</dbReference>
<dbReference type="Gene3D" id="1.10.1660.10">
    <property type="match status" value="1"/>
</dbReference>
<keyword evidence="8" id="KW-1185">Reference proteome</keyword>
<dbReference type="SMART" id="SM00422">
    <property type="entry name" value="HTH_MERR"/>
    <property type="match status" value="1"/>
</dbReference>
<evidence type="ECO:0000256" key="1">
    <source>
        <dbReference type="ARBA" id="ARBA00022491"/>
    </source>
</evidence>
<sequence length="201" mass="21786">MTDEHADEGTDAHAAEKTAKNSACGNPADAICSADALCPTAQASGDARFTRWHSIREASAYSGLPESTLRYYEQIGLIPLIARDPSSGHRACTDDNLQALSTIACLSATGMSLTQMRDYMANRSNGDEGAQREIELLRGQQEKLDEERRFLAVRSEYVALKIRYWQAVKAGDADQAARIGSEASAKISALRQRGSATTQTE</sequence>
<feature type="compositionally biased region" description="Basic and acidic residues" evidence="5">
    <location>
        <begin position="7"/>
        <end position="19"/>
    </location>
</feature>
<dbReference type="Pfam" id="PF13411">
    <property type="entry name" value="MerR_1"/>
    <property type="match status" value="1"/>
</dbReference>
<evidence type="ECO:0000256" key="2">
    <source>
        <dbReference type="ARBA" id="ARBA00023015"/>
    </source>
</evidence>
<reference evidence="7 8" key="1">
    <citation type="submission" date="2018-04" db="EMBL/GenBank/DDBJ databases">
        <authorList>
            <person name="Eckel V.P."/>
            <person name="Vogel R.F."/>
        </authorList>
    </citation>
    <scope>NUCLEOTIDE SEQUENCE [LARGE SCALE GENOMIC DNA]</scope>
    <source>
        <strain evidence="8">TMW 2.1764</strain>
    </source>
</reference>
<keyword evidence="2" id="KW-0805">Transcription regulation</keyword>